<reference evidence="2 3" key="1">
    <citation type="journal article" date="2016" name="Genome Announc.">
        <title>First Complete Genome Sequence of a Subdivision 6 Acidobacterium Strain.</title>
        <authorList>
            <person name="Huang S."/>
            <person name="Vieira S."/>
            <person name="Bunk B."/>
            <person name="Riedel T."/>
            <person name="Sproer C."/>
            <person name="Overmann J."/>
        </authorList>
    </citation>
    <scope>NUCLEOTIDE SEQUENCE [LARGE SCALE GENOMIC DNA]</scope>
    <source>
        <strain evidence="3">DSM 100886 HEG_-6_39</strain>
    </source>
</reference>
<sequence length="95" mass="10105">MTAVSRAVRRAVATAAAVLVGGSGTLLACPVCFGAEETSMIDGSRLGVLVLLAVTLVVQGSFVAFFLYLRNRARRMADADLDEEWSDLQKSPRTS</sequence>
<name>A0A143PV33_LUTPR</name>
<accession>A0A143PV33</accession>
<keyword evidence="1" id="KW-0472">Membrane</keyword>
<gene>
    <name evidence="2" type="ORF">LuPra_05330</name>
</gene>
<feature type="transmembrane region" description="Helical" evidence="1">
    <location>
        <begin position="44"/>
        <end position="69"/>
    </location>
</feature>
<dbReference type="KEGG" id="abac:LuPra_05330"/>
<organism evidence="2 3">
    <name type="scientific">Luteitalea pratensis</name>
    <dbReference type="NCBI Taxonomy" id="1855912"/>
    <lineage>
        <taxon>Bacteria</taxon>
        <taxon>Pseudomonadati</taxon>
        <taxon>Acidobacteriota</taxon>
        <taxon>Vicinamibacteria</taxon>
        <taxon>Vicinamibacterales</taxon>
        <taxon>Vicinamibacteraceae</taxon>
        <taxon>Luteitalea</taxon>
    </lineage>
</organism>
<dbReference type="EMBL" id="CP015136">
    <property type="protein sequence ID" value="AMY12058.1"/>
    <property type="molecule type" value="Genomic_DNA"/>
</dbReference>
<dbReference type="Proteomes" id="UP000076079">
    <property type="component" value="Chromosome"/>
</dbReference>
<dbReference type="RefSeq" id="WP_110173546.1">
    <property type="nucleotide sequence ID" value="NZ_CP015136.1"/>
</dbReference>
<evidence type="ECO:0000313" key="2">
    <source>
        <dbReference type="EMBL" id="AMY12058.1"/>
    </source>
</evidence>
<keyword evidence="1" id="KW-0812">Transmembrane</keyword>
<dbReference type="STRING" id="1855912.LuPra_05330"/>
<keyword evidence="1" id="KW-1133">Transmembrane helix</keyword>
<dbReference type="PROSITE" id="PS51257">
    <property type="entry name" value="PROKAR_LIPOPROTEIN"/>
    <property type="match status" value="1"/>
</dbReference>
<keyword evidence="3" id="KW-1185">Reference proteome</keyword>
<evidence type="ECO:0000256" key="1">
    <source>
        <dbReference type="SAM" id="Phobius"/>
    </source>
</evidence>
<reference evidence="3" key="2">
    <citation type="submission" date="2016-04" db="EMBL/GenBank/DDBJ databases">
        <title>First Complete Genome Sequence of a Subdivision 6 Acidobacterium.</title>
        <authorList>
            <person name="Huang S."/>
            <person name="Vieira S."/>
            <person name="Bunk B."/>
            <person name="Riedel T."/>
            <person name="Sproeer C."/>
            <person name="Overmann J."/>
        </authorList>
    </citation>
    <scope>NUCLEOTIDE SEQUENCE [LARGE SCALE GENOMIC DNA]</scope>
    <source>
        <strain evidence="3">DSM 100886 HEG_-6_39</strain>
    </source>
</reference>
<protein>
    <submittedName>
        <fullName evidence="2">Uncharacterized protein</fullName>
    </submittedName>
</protein>
<dbReference type="AlphaFoldDB" id="A0A143PV33"/>
<proteinExistence type="predicted"/>
<evidence type="ECO:0000313" key="3">
    <source>
        <dbReference type="Proteomes" id="UP000076079"/>
    </source>
</evidence>